<dbReference type="InterPro" id="IPR045357">
    <property type="entry name" value="Aminopeptidase_N-like_N"/>
</dbReference>
<evidence type="ECO:0000256" key="10">
    <source>
        <dbReference type="PIRSR" id="PIRSR634016-3"/>
    </source>
</evidence>
<reference evidence="16 17" key="1">
    <citation type="submission" date="2015-12" db="EMBL/GenBank/DDBJ databases">
        <title>The genome of Folsomia candida.</title>
        <authorList>
            <person name="Faddeeva A."/>
            <person name="Derks M.F."/>
            <person name="Anvar Y."/>
            <person name="Smit S."/>
            <person name="Van Straalen N."/>
            <person name="Roelofs D."/>
        </authorList>
    </citation>
    <scope>NUCLEOTIDE SEQUENCE [LARGE SCALE GENOMIC DNA]</scope>
    <source>
        <strain evidence="16 17">VU population</strain>
        <tissue evidence="16">Whole body</tissue>
    </source>
</reference>
<comment type="similarity">
    <text evidence="2">Belongs to the peptidase M1 family.</text>
</comment>
<feature type="non-terminal residue" evidence="16">
    <location>
        <position position="1"/>
    </location>
</feature>
<dbReference type="CDD" id="cd09601">
    <property type="entry name" value="M1_APN-Q_like"/>
    <property type="match status" value="1"/>
</dbReference>
<keyword evidence="6" id="KW-0378">Hydrolase</keyword>
<dbReference type="InterPro" id="IPR050344">
    <property type="entry name" value="Peptidase_M1_aminopeptidases"/>
</dbReference>
<dbReference type="InterPro" id="IPR014782">
    <property type="entry name" value="Peptidase_M1_dom"/>
</dbReference>
<dbReference type="GO" id="GO:0008270">
    <property type="term" value="F:zinc ion binding"/>
    <property type="evidence" value="ECO:0007669"/>
    <property type="project" value="InterPro"/>
</dbReference>
<dbReference type="InterPro" id="IPR001930">
    <property type="entry name" value="Peptidase_M1"/>
</dbReference>
<sequence>DSDCYKSDCLVHLFNNLLPPTVQCPFLHPLLSGYCITPVSLSPLQIETAHGFPGLYKKSPHGISSLPKLSPRYRLNDSYIPHKYDLELHVLLDEEDSGIGTQYTVRGKVAINFSPANPTSVITMHSNVLEIYTISVTNLNDTTEIIGLVGEPLFSGDDRHFMTVTTDVVLLPENRYEMTIIYLAPISTTSWDGLYLSYYTGTDGTMKRIATTQMQVYHARQLFPCFDEPGLKAVFNLKVIHKMNYTTVLGNSDIATVEPFSIPGWNKTTFNPTVPMSTYLFATIVSDLDYIEAPEGLANFPVRTYAPPPVIARGGGNYSAEIAAKLLTFFDSYFGTTYRMPKMDSVHIPHYNSAMENYGLNIYREDYLIYYPDETLETGKNLLTTIISHELAHQNFGNRVSCKWWDELWLNEGFATYVSFLGVDAVRPEFRHREFILNDAFQYSMKVDVSARSHPIVNDAVTPDQVDSYFTGITYEKGASVNRMTENFLTEPTYRRGLQYYLSNKTYQAVTGDDLFHYLNVAAQEDNRLPEGVTVKRILDSWTLQKSHPLVRVSVRDRDSVYISQERYADPDSVALWWVPVTVVTQDAPVLENWIPKIWLEADVPIKIMNHDIMKWIMVNADATGYYRVLYDDWFTGLIIKQLNSDATKISPLSRSQLLDDYFNLAFLGKVEIETALSLTEYLDQEDHFVVWEVVFTQLRQGYIFAQSQEEIDAYRNYLSSSLNLALERIGIEQNDTVHIGAAGILRSKLIDWACALRLNSCTSYALQHYAAWQEGENYRIPRDIEASITCSIVANNGINGTIFMLEKYNTTRIENPAKLRYLNALACLKTVQALYYVLELALDDSVIEKAHALLVFQRVAMNNQGRTAVIEFLKDEHRMIIDRIGGGSAEPIRAIIASLGQHVSRHKDLDELLQFVTDKAADLVDIRESLYPYFNMIRSNIAWKIRFGKSIYEWMTEHQTTQPTGTVPTSTTPTSTTPDVTASIETSPTVTTPTVTTSIATTTLSTFSTPTTLSETTPIATTPSSATLIYPSITFLISAFVTVSKLF</sequence>
<dbReference type="Gene3D" id="2.60.40.1730">
    <property type="entry name" value="tricorn interacting facor f3 domain"/>
    <property type="match status" value="1"/>
</dbReference>
<dbReference type="GO" id="GO:0005886">
    <property type="term" value="C:plasma membrane"/>
    <property type="evidence" value="ECO:0007669"/>
    <property type="project" value="UniProtKB-SubCell"/>
</dbReference>
<dbReference type="AlphaFoldDB" id="A0A226D697"/>
<organism evidence="16 17">
    <name type="scientific">Folsomia candida</name>
    <name type="common">Springtail</name>
    <dbReference type="NCBI Taxonomy" id="158441"/>
    <lineage>
        <taxon>Eukaryota</taxon>
        <taxon>Metazoa</taxon>
        <taxon>Ecdysozoa</taxon>
        <taxon>Arthropoda</taxon>
        <taxon>Hexapoda</taxon>
        <taxon>Collembola</taxon>
        <taxon>Entomobryomorpha</taxon>
        <taxon>Isotomoidea</taxon>
        <taxon>Isotomidae</taxon>
        <taxon>Proisotominae</taxon>
        <taxon>Folsomia</taxon>
    </lineage>
</organism>
<evidence type="ECO:0000259" key="13">
    <source>
        <dbReference type="Pfam" id="PF01433"/>
    </source>
</evidence>
<accession>A0A226D697</accession>
<dbReference type="InterPro" id="IPR034016">
    <property type="entry name" value="M1_APN-typ"/>
</dbReference>
<evidence type="ECO:0000259" key="14">
    <source>
        <dbReference type="Pfam" id="PF11838"/>
    </source>
</evidence>
<dbReference type="Gene3D" id="2.60.40.1910">
    <property type="match status" value="1"/>
</dbReference>
<dbReference type="EMBL" id="LNIX01000030">
    <property type="protein sequence ID" value="OXA41072.1"/>
    <property type="molecule type" value="Genomic_DNA"/>
</dbReference>
<evidence type="ECO:0000256" key="6">
    <source>
        <dbReference type="ARBA" id="ARBA00022801"/>
    </source>
</evidence>
<evidence type="ECO:0000256" key="5">
    <source>
        <dbReference type="ARBA" id="ARBA00022723"/>
    </source>
</evidence>
<dbReference type="Gene3D" id="1.25.50.20">
    <property type="match status" value="1"/>
</dbReference>
<feature type="domain" description="Aminopeptidase N-like N-terminal" evidence="15">
    <location>
        <begin position="81"/>
        <end position="280"/>
    </location>
</feature>
<feature type="binding site" evidence="10">
    <location>
        <position position="412"/>
    </location>
    <ligand>
        <name>Zn(2+)</name>
        <dbReference type="ChEBI" id="CHEBI:29105"/>
        <note>catalytic</note>
    </ligand>
</feature>
<keyword evidence="17" id="KW-1185">Reference proteome</keyword>
<dbReference type="GO" id="GO:0006508">
    <property type="term" value="P:proteolysis"/>
    <property type="evidence" value="ECO:0007669"/>
    <property type="project" value="UniProtKB-KW"/>
</dbReference>
<dbReference type="Gene3D" id="1.10.390.10">
    <property type="entry name" value="Neutral Protease Domain 2"/>
    <property type="match status" value="1"/>
</dbReference>
<keyword evidence="7 10" id="KW-0862">Zinc</keyword>
<comment type="caution">
    <text evidence="16">The sequence shown here is derived from an EMBL/GenBank/DDBJ whole genome shotgun (WGS) entry which is preliminary data.</text>
</comment>
<evidence type="ECO:0000313" key="16">
    <source>
        <dbReference type="EMBL" id="OXA41072.1"/>
    </source>
</evidence>
<dbReference type="InterPro" id="IPR042097">
    <property type="entry name" value="Aminopeptidase_N-like_N_sf"/>
</dbReference>
<dbReference type="GO" id="GO:0005737">
    <property type="term" value="C:cytoplasm"/>
    <property type="evidence" value="ECO:0007669"/>
    <property type="project" value="TreeGrafter"/>
</dbReference>
<feature type="site" description="Transition state stabilizer" evidence="11">
    <location>
        <position position="475"/>
    </location>
</feature>
<gene>
    <name evidence="16" type="ORF">Fcan01_23939</name>
</gene>
<dbReference type="PANTHER" id="PTHR11533:SF294">
    <property type="entry name" value="THYROTROPIN-RELEASING HORMONE-DEGRADING ECTOENZYME"/>
    <property type="match status" value="1"/>
</dbReference>
<keyword evidence="8" id="KW-0482">Metalloprotease</keyword>
<dbReference type="FunFam" id="1.10.390.10:FF:000013">
    <property type="entry name" value="Aminopeptidase N"/>
    <property type="match status" value="1"/>
</dbReference>
<dbReference type="GO" id="GO:0043171">
    <property type="term" value="P:peptide catabolic process"/>
    <property type="evidence" value="ECO:0007669"/>
    <property type="project" value="TreeGrafter"/>
</dbReference>
<evidence type="ECO:0000256" key="12">
    <source>
        <dbReference type="SAM" id="MobiDB-lite"/>
    </source>
</evidence>
<dbReference type="Pfam" id="PF11838">
    <property type="entry name" value="ERAP1_C"/>
    <property type="match status" value="1"/>
</dbReference>
<keyword evidence="4" id="KW-0645">Protease</keyword>
<dbReference type="OrthoDB" id="10031169at2759"/>
<evidence type="ECO:0000256" key="9">
    <source>
        <dbReference type="PIRSR" id="PIRSR634016-1"/>
    </source>
</evidence>
<comment type="cofactor">
    <cofactor evidence="10">
        <name>Zn(2+)</name>
        <dbReference type="ChEBI" id="CHEBI:29105"/>
    </cofactor>
    <text evidence="10">Binds 1 zinc ion per subunit.</text>
</comment>
<feature type="active site" description="Proton acceptor" evidence="9">
    <location>
        <position position="390"/>
    </location>
</feature>
<dbReference type="GO" id="GO:0005615">
    <property type="term" value="C:extracellular space"/>
    <property type="evidence" value="ECO:0007669"/>
    <property type="project" value="TreeGrafter"/>
</dbReference>
<dbReference type="GO" id="GO:0070006">
    <property type="term" value="F:metalloaminopeptidase activity"/>
    <property type="evidence" value="ECO:0007669"/>
    <property type="project" value="TreeGrafter"/>
</dbReference>
<evidence type="ECO:0000256" key="1">
    <source>
        <dbReference type="ARBA" id="ARBA00004609"/>
    </source>
</evidence>
<dbReference type="SUPFAM" id="SSF55486">
    <property type="entry name" value="Metalloproteases ('zincins'), catalytic domain"/>
    <property type="match status" value="1"/>
</dbReference>
<feature type="binding site" evidence="10">
    <location>
        <position position="393"/>
    </location>
    <ligand>
        <name>Zn(2+)</name>
        <dbReference type="ChEBI" id="CHEBI:29105"/>
        <note>catalytic</note>
    </ligand>
</feature>
<dbReference type="Pfam" id="PF01433">
    <property type="entry name" value="Peptidase_M1"/>
    <property type="match status" value="1"/>
</dbReference>
<evidence type="ECO:0000256" key="8">
    <source>
        <dbReference type="ARBA" id="ARBA00023049"/>
    </source>
</evidence>
<dbReference type="InterPro" id="IPR027268">
    <property type="entry name" value="Peptidase_M4/M1_CTD_sf"/>
</dbReference>
<feature type="domain" description="ERAP1-like C-terminal" evidence="14">
    <location>
        <begin position="616"/>
        <end position="921"/>
    </location>
</feature>
<dbReference type="OMA" id="TTIISHE"/>
<feature type="region of interest" description="Disordered" evidence="12">
    <location>
        <begin position="962"/>
        <end position="989"/>
    </location>
</feature>
<feature type="domain" description="Peptidase M1 membrane alanine aminopeptidase" evidence="13">
    <location>
        <begin position="318"/>
        <end position="542"/>
    </location>
</feature>
<comment type="subcellular location">
    <subcellularLocation>
        <location evidence="1">Cell membrane</location>
        <topology evidence="1">Lipid-anchor</topology>
        <topology evidence="1">GPI-anchor</topology>
    </subcellularLocation>
</comment>
<dbReference type="Pfam" id="PF17900">
    <property type="entry name" value="Peptidase_M1_N"/>
    <property type="match status" value="1"/>
</dbReference>
<name>A0A226D697_FOLCA</name>
<dbReference type="SUPFAM" id="SSF63737">
    <property type="entry name" value="Leukotriene A4 hydrolase N-terminal domain"/>
    <property type="match status" value="1"/>
</dbReference>
<dbReference type="Proteomes" id="UP000198287">
    <property type="component" value="Unassembled WGS sequence"/>
</dbReference>
<evidence type="ECO:0000256" key="7">
    <source>
        <dbReference type="ARBA" id="ARBA00022833"/>
    </source>
</evidence>
<dbReference type="PANTHER" id="PTHR11533">
    <property type="entry name" value="PROTEASE M1 ZINC METALLOPROTEASE"/>
    <property type="match status" value="1"/>
</dbReference>
<evidence type="ECO:0000256" key="11">
    <source>
        <dbReference type="PIRSR" id="PIRSR634016-4"/>
    </source>
</evidence>
<proteinExistence type="inferred from homology"/>
<evidence type="ECO:0000256" key="3">
    <source>
        <dbReference type="ARBA" id="ARBA00022438"/>
    </source>
</evidence>
<evidence type="ECO:0000256" key="4">
    <source>
        <dbReference type="ARBA" id="ARBA00022670"/>
    </source>
</evidence>
<protein>
    <submittedName>
        <fullName evidence="16">Aminopeptidase N</fullName>
    </submittedName>
</protein>
<keyword evidence="5 10" id="KW-0479">Metal-binding</keyword>
<keyword evidence="3 16" id="KW-0031">Aminopeptidase</keyword>
<dbReference type="GO" id="GO:0042277">
    <property type="term" value="F:peptide binding"/>
    <property type="evidence" value="ECO:0007669"/>
    <property type="project" value="TreeGrafter"/>
</dbReference>
<dbReference type="STRING" id="158441.A0A226D697"/>
<dbReference type="PRINTS" id="PR00756">
    <property type="entry name" value="ALADIPTASE"/>
</dbReference>
<dbReference type="InterPro" id="IPR024571">
    <property type="entry name" value="ERAP1-like_C_dom"/>
</dbReference>
<evidence type="ECO:0000256" key="2">
    <source>
        <dbReference type="ARBA" id="ARBA00010136"/>
    </source>
</evidence>
<evidence type="ECO:0000259" key="15">
    <source>
        <dbReference type="Pfam" id="PF17900"/>
    </source>
</evidence>
<evidence type="ECO:0000313" key="17">
    <source>
        <dbReference type="Proteomes" id="UP000198287"/>
    </source>
</evidence>
<feature type="binding site" evidence="10">
    <location>
        <position position="389"/>
    </location>
    <ligand>
        <name>Zn(2+)</name>
        <dbReference type="ChEBI" id="CHEBI:29105"/>
        <note>catalytic</note>
    </ligand>
</feature>